<evidence type="ECO:0000256" key="1">
    <source>
        <dbReference type="SAM" id="MobiDB-lite"/>
    </source>
</evidence>
<evidence type="ECO:0000259" key="4">
    <source>
        <dbReference type="PROSITE" id="PS50887"/>
    </source>
</evidence>
<dbReference type="NCBIfam" id="TIGR00254">
    <property type="entry name" value="GGDEF"/>
    <property type="match status" value="1"/>
</dbReference>
<keyword evidence="2" id="KW-1133">Transmembrane helix</keyword>
<dbReference type="CDD" id="cd12915">
    <property type="entry name" value="PDC2_DGC_like"/>
    <property type="match status" value="1"/>
</dbReference>
<dbReference type="SMART" id="SM00052">
    <property type="entry name" value="EAL"/>
    <property type="match status" value="1"/>
</dbReference>
<dbReference type="SUPFAM" id="SSF141868">
    <property type="entry name" value="EAL domain-like"/>
    <property type="match status" value="1"/>
</dbReference>
<dbReference type="InterPro" id="IPR035919">
    <property type="entry name" value="EAL_sf"/>
</dbReference>
<dbReference type="SUPFAM" id="SSF55073">
    <property type="entry name" value="Nucleotide cyclase"/>
    <property type="match status" value="1"/>
</dbReference>
<dbReference type="Proteomes" id="UP000198284">
    <property type="component" value="Unassembled WGS sequence"/>
</dbReference>
<dbReference type="Gene3D" id="3.30.70.270">
    <property type="match status" value="1"/>
</dbReference>
<keyword evidence="6" id="KW-1185">Reference proteome</keyword>
<sequence length="902" mass="100195">MAMGFLSAKTARLSATMGQVPRLAGLWTNLRPSLIWTSLVLLLMLFCWAGLLDVLERERREQEADALKEAEVLARTYAGHLYRSLESIDQITLYIKHGWETSNGTIRLEKVAPEGLYPTDSGLYLSIIDRRGDLVTTTIPFPSKVNIAGQPYFTLHLARDGEFYVGAPQIGPFSRKPIIPFSRRLSDRDGGFSGVVVLSAQPQYFIAGYDKLTLGRHGLLAITNPDGSPRIVRVGDEVYLPENQPFRSNPVFDSRSGSRLLPGIDWFKDGRSRYVAWQVTERYPMMALAGVDQDSFLSPFLKRRQQIVSTAALVSVGVLAILALVIALSLRLARRQQELATIQHTYRIATEAANEGFYIAEPVHDSRGNMTDFKIIDCNHRGADFLRHRRDDLVGKKVSEVYQGETRDFILEVLKRAMINRHYEGEIDLGGLGGEGPRWAQLRILRPESNLAVNMRDISDTKTHVAELQRIGNEDALTGLPNRHWLNGFLPDALKAAVHSRKKFALLYLDLDGFKSVNDSKGHEAGDEVLCHAARRLREAVRPEDRVVRLGGDEFLVILENLAGSRDAAHVADRIQEAFRPPFRITKGVHSVGASIGIAVAPKDGQDSDTLLKHADSAMYAVKKAGKRGYRFFDISVAEEESSREALMREMQHALDYDQFIMYYQPRVDTGNGHTCGLEALVRWVHPVRGLMEPLEFIPLAEETGLIVRLGEQVIKKVISQLAYWSKSGYPLVPVSINVSVRQLEGGSLADTLSVWLRSCRIDPSLVEIEVTEASVARHGADVLQTLAAIQNMGIKLVLDDFGTGYSSLSQLQEMDFDMIKVDHTFAARLEDSEQGTALFNAIITMAHSLDMRVVAEGVETRQQASTLRALGCDEIQGFLVSPPLPPAEHPPTPPVTLPAPA</sequence>
<dbReference type="CDD" id="cd12914">
    <property type="entry name" value="PDC1_DGC_like"/>
    <property type="match status" value="1"/>
</dbReference>
<dbReference type="SMART" id="SM00091">
    <property type="entry name" value="PAS"/>
    <property type="match status" value="1"/>
</dbReference>
<dbReference type="AlphaFoldDB" id="A0A239LF46"/>
<dbReference type="PROSITE" id="PS50887">
    <property type="entry name" value="GGDEF"/>
    <property type="match status" value="1"/>
</dbReference>
<dbReference type="SMART" id="SM00267">
    <property type="entry name" value="GGDEF"/>
    <property type="match status" value="1"/>
</dbReference>
<dbReference type="Pfam" id="PF00990">
    <property type="entry name" value="GGDEF"/>
    <property type="match status" value="1"/>
</dbReference>
<dbReference type="InterPro" id="IPR035965">
    <property type="entry name" value="PAS-like_dom_sf"/>
</dbReference>
<dbReference type="InterPro" id="IPR000160">
    <property type="entry name" value="GGDEF_dom"/>
</dbReference>
<feature type="domain" description="EAL" evidence="3">
    <location>
        <begin position="644"/>
        <end position="898"/>
    </location>
</feature>
<dbReference type="InterPro" id="IPR001633">
    <property type="entry name" value="EAL_dom"/>
</dbReference>
<evidence type="ECO:0000259" key="3">
    <source>
        <dbReference type="PROSITE" id="PS50883"/>
    </source>
</evidence>
<feature type="domain" description="GGDEF" evidence="4">
    <location>
        <begin position="502"/>
        <end position="635"/>
    </location>
</feature>
<reference evidence="5 6" key="1">
    <citation type="submission" date="2017-06" db="EMBL/GenBank/DDBJ databases">
        <authorList>
            <person name="Kim H.J."/>
            <person name="Triplett B.A."/>
        </authorList>
    </citation>
    <scope>NUCLEOTIDE SEQUENCE [LARGE SCALE GENOMIC DNA]</scope>
    <source>
        <strain evidence="5 6">U15</strain>
    </source>
</reference>
<evidence type="ECO:0000313" key="6">
    <source>
        <dbReference type="Proteomes" id="UP000198284"/>
    </source>
</evidence>
<evidence type="ECO:0000256" key="2">
    <source>
        <dbReference type="SAM" id="Phobius"/>
    </source>
</evidence>
<feature type="region of interest" description="Disordered" evidence="1">
    <location>
        <begin position="883"/>
        <end position="902"/>
    </location>
</feature>
<dbReference type="CDD" id="cd00130">
    <property type="entry name" value="PAS"/>
    <property type="match status" value="1"/>
</dbReference>
<dbReference type="InterPro" id="IPR052155">
    <property type="entry name" value="Biofilm_reg_signaling"/>
</dbReference>
<name>A0A239LF46_9BURK</name>
<keyword evidence="2" id="KW-0472">Membrane</keyword>
<dbReference type="InterPro" id="IPR043128">
    <property type="entry name" value="Rev_trsase/Diguanyl_cyclase"/>
</dbReference>
<dbReference type="SUPFAM" id="SSF55785">
    <property type="entry name" value="PYP-like sensor domain (PAS domain)"/>
    <property type="match status" value="1"/>
</dbReference>
<dbReference type="Gene3D" id="3.30.450.20">
    <property type="entry name" value="PAS domain"/>
    <property type="match status" value="2"/>
</dbReference>
<organism evidence="5 6">
    <name type="scientific">Noviherbaspirillum humi</name>
    <dbReference type="NCBI Taxonomy" id="1688639"/>
    <lineage>
        <taxon>Bacteria</taxon>
        <taxon>Pseudomonadati</taxon>
        <taxon>Pseudomonadota</taxon>
        <taxon>Betaproteobacteria</taxon>
        <taxon>Burkholderiales</taxon>
        <taxon>Oxalobacteraceae</taxon>
        <taxon>Noviherbaspirillum</taxon>
    </lineage>
</organism>
<dbReference type="GO" id="GO:0003824">
    <property type="term" value="F:catalytic activity"/>
    <property type="evidence" value="ECO:0007669"/>
    <property type="project" value="UniProtKB-ARBA"/>
</dbReference>
<dbReference type="EMBL" id="FZOT01000022">
    <property type="protein sequence ID" value="SNT28473.1"/>
    <property type="molecule type" value="Genomic_DNA"/>
</dbReference>
<keyword evidence="2" id="KW-0812">Transmembrane</keyword>
<dbReference type="CDD" id="cd01949">
    <property type="entry name" value="GGDEF"/>
    <property type="match status" value="1"/>
</dbReference>
<dbReference type="InterPro" id="IPR029787">
    <property type="entry name" value="Nucleotide_cyclase"/>
</dbReference>
<feature type="transmembrane region" description="Helical" evidence="2">
    <location>
        <begin position="33"/>
        <end position="52"/>
    </location>
</feature>
<protein>
    <submittedName>
        <fullName evidence="5">Diguanylate cyclase (GGDEF) domain-containing protein</fullName>
    </submittedName>
</protein>
<gene>
    <name evidence="5" type="ORF">SAMN06265795_1227</name>
</gene>
<feature type="transmembrane region" description="Helical" evidence="2">
    <location>
        <begin position="307"/>
        <end position="330"/>
    </location>
</feature>
<proteinExistence type="predicted"/>
<dbReference type="PROSITE" id="PS50883">
    <property type="entry name" value="EAL"/>
    <property type="match status" value="1"/>
</dbReference>
<dbReference type="FunFam" id="3.30.70.270:FF:000001">
    <property type="entry name" value="Diguanylate cyclase domain protein"/>
    <property type="match status" value="1"/>
</dbReference>
<dbReference type="PANTHER" id="PTHR44757:SF2">
    <property type="entry name" value="BIOFILM ARCHITECTURE MAINTENANCE PROTEIN MBAA"/>
    <property type="match status" value="1"/>
</dbReference>
<evidence type="ECO:0000313" key="5">
    <source>
        <dbReference type="EMBL" id="SNT28473.1"/>
    </source>
</evidence>
<dbReference type="CDD" id="cd01948">
    <property type="entry name" value="EAL"/>
    <property type="match status" value="1"/>
</dbReference>
<accession>A0A239LF46</accession>
<dbReference type="PANTHER" id="PTHR44757">
    <property type="entry name" value="DIGUANYLATE CYCLASE DGCP"/>
    <property type="match status" value="1"/>
</dbReference>
<dbReference type="Pfam" id="PF00563">
    <property type="entry name" value="EAL"/>
    <property type="match status" value="1"/>
</dbReference>
<dbReference type="InterPro" id="IPR000014">
    <property type="entry name" value="PAS"/>
</dbReference>
<dbReference type="Gene3D" id="3.20.20.450">
    <property type="entry name" value="EAL domain"/>
    <property type="match status" value="1"/>
</dbReference>